<gene>
    <name evidence="9" type="ORF">RDWZM_010367</name>
</gene>
<evidence type="ECO:0000256" key="5">
    <source>
        <dbReference type="SAM" id="Coils"/>
    </source>
</evidence>
<evidence type="ECO:0000259" key="8">
    <source>
        <dbReference type="PROSITE" id="PS50801"/>
    </source>
</evidence>
<feature type="region of interest" description="Disordered" evidence="6">
    <location>
        <begin position="1"/>
        <end position="31"/>
    </location>
</feature>
<feature type="transmembrane region" description="Helical" evidence="7">
    <location>
        <begin position="316"/>
        <end position="338"/>
    </location>
</feature>
<keyword evidence="4 7" id="KW-0472">Membrane</keyword>
<feature type="coiled-coil region" evidence="5">
    <location>
        <begin position="681"/>
        <end position="708"/>
    </location>
</feature>
<dbReference type="Pfam" id="PF01740">
    <property type="entry name" value="STAS"/>
    <property type="match status" value="1"/>
</dbReference>
<keyword evidence="10" id="KW-1185">Reference proteome</keyword>
<dbReference type="Proteomes" id="UP001142055">
    <property type="component" value="Chromosome 4"/>
</dbReference>
<evidence type="ECO:0000256" key="6">
    <source>
        <dbReference type="SAM" id="MobiDB-lite"/>
    </source>
</evidence>
<dbReference type="SUPFAM" id="SSF52091">
    <property type="entry name" value="SpoIIaa-like"/>
    <property type="match status" value="1"/>
</dbReference>
<evidence type="ECO:0000256" key="4">
    <source>
        <dbReference type="ARBA" id="ARBA00023136"/>
    </source>
</evidence>
<dbReference type="PANTHER" id="PTHR11814">
    <property type="entry name" value="SULFATE TRANSPORTER"/>
    <property type="match status" value="1"/>
</dbReference>
<proteinExistence type="predicted"/>
<feature type="transmembrane region" description="Helical" evidence="7">
    <location>
        <begin position="567"/>
        <end position="597"/>
    </location>
</feature>
<evidence type="ECO:0000313" key="9">
    <source>
        <dbReference type="EMBL" id="KAJ6215867.1"/>
    </source>
</evidence>
<dbReference type="InterPro" id="IPR036513">
    <property type="entry name" value="STAS_dom_sf"/>
</dbReference>
<evidence type="ECO:0000256" key="7">
    <source>
        <dbReference type="SAM" id="Phobius"/>
    </source>
</evidence>
<accession>A0A9Q0M1V1</accession>
<dbReference type="InterPro" id="IPR011547">
    <property type="entry name" value="SLC26A/SulP_dom"/>
</dbReference>
<keyword evidence="5" id="KW-0175">Coiled coil</keyword>
<feature type="region of interest" description="Disordered" evidence="6">
    <location>
        <begin position="101"/>
        <end position="129"/>
    </location>
</feature>
<reference evidence="9" key="1">
    <citation type="submission" date="2022-12" db="EMBL/GenBank/DDBJ databases">
        <title>Genome assemblies of Blomia tropicalis.</title>
        <authorList>
            <person name="Cui Y."/>
        </authorList>
    </citation>
    <scope>NUCLEOTIDE SEQUENCE</scope>
    <source>
        <tissue evidence="9">Adult mites</tissue>
    </source>
</reference>
<dbReference type="PROSITE" id="PS50801">
    <property type="entry name" value="STAS"/>
    <property type="match status" value="1"/>
</dbReference>
<feature type="transmembrane region" description="Helical" evidence="7">
    <location>
        <begin position="508"/>
        <end position="528"/>
    </location>
</feature>
<dbReference type="CDD" id="cd07042">
    <property type="entry name" value="STAS_SulP_like_sulfate_transporter"/>
    <property type="match status" value="1"/>
</dbReference>
<dbReference type="AlphaFoldDB" id="A0A9Q0M1V1"/>
<evidence type="ECO:0000256" key="3">
    <source>
        <dbReference type="ARBA" id="ARBA00022989"/>
    </source>
</evidence>
<dbReference type="Gene3D" id="3.30.750.24">
    <property type="entry name" value="STAS domain"/>
    <property type="match status" value="1"/>
</dbReference>
<feature type="domain" description="STAS" evidence="8">
    <location>
        <begin position="687"/>
        <end position="785"/>
    </location>
</feature>
<comment type="subcellular location">
    <subcellularLocation>
        <location evidence="1">Membrane</location>
        <topology evidence="1">Multi-pass membrane protein</topology>
    </subcellularLocation>
</comment>
<dbReference type="InterPro" id="IPR001902">
    <property type="entry name" value="SLC26A/SulP_fam"/>
</dbReference>
<evidence type="ECO:0000313" key="10">
    <source>
        <dbReference type="Proteomes" id="UP001142055"/>
    </source>
</evidence>
<protein>
    <recommendedName>
        <fullName evidence="8">STAS domain-containing protein</fullName>
    </recommendedName>
</protein>
<evidence type="ECO:0000256" key="1">
    <source>
        <dbReference type="ARBA" id="ARBA00004141"/>
    </source>
</evidence>
<feature type="transmembrane region" description="Helical" evidence="7">
    <location>
        <begin position="534"/>
        <end position="555"/>
    </location>
</feature>
<feature type="compositionally biased region" description="Basic and acidic residues" evidence="6">
    <location>
        <begin position="115"/>
        <end position="125"/>
    </location>
</feature>
<dbReference type="InterPro" id="IPR002645">
    <property type="entry name" value="STAS_dom"/>
</dbReference>
<dbReference type="Pfam" id="PF00916">
    <property type="entry name" value="Sulfate_transp"/>
    <property type="match status" value="1"/>
</dbReference>
<sequence length="819" mass="90814">MSNNCPINDPELNNQSQIPAQRQSTSDNQSTPFLDELDAILLEQESSDQTVSNCGHHSIEQQQEFASVDQCPICYRTISSTSGSSYSSLAHPCSTTMDNQNLINGNGGGNNGNENKNDINARDGDTSSPSNINLIQITRDPISLTNLEHEHHLVNEDGKYSAKRRMFQRLIPNRVTPYSFLTTIFPIIHWLPRYNYKEDFLPDFFTGITVLALQIPQGLAYSKLATVDPIHGLYSSFFAMIIYPFMGTSRHISMGLYAITSMMCRSIVETYSGNVQPPPSNIEILIITTFLAGVTQLTIGILRLGNLSLLFSDNFLSAFTVACSILIVNSQLATSLGINFDVDENADLGIPSETINTYISIIKHIKETNLATLVLSGCVLVFIASIKYYFEPKILKEKYHFKFPVPVDLLAVLVGDIPSGFLPPLSPRFDLTTSLLMNGIIMGVVASVCQISMAKILARKYGYQVDLNQEIVAYGTCNFICSFLRCFPTCASLARTSVNENAGARSQVSALTCCTFLVLFLFFFTKLLEPLPKATLSCIILVAMVPSLMPFVDFLHVMHISRIDAILYQITLLTVTFLGVNTGIMCGLLALIASVLLRAAIPTSSIKAPIDGSELYVPIEVYQVLDFIIMERKQLQSVKNGGLGSTLKTNDIIQLPTIVVSDGSSTAEEKSNCKYSFDDEKKNKKKNIKKLDKNLNETKENFANIKQKQSIRILILDATQMTHIDVSGIEQLTDLKMDLYNMQVRLLFACCSISVLSTLQRAKFFPKIIDKDDCFLSVHDAVIAARQMALNDDDCSMKNDNNIDDMIMVDDNGNNMLKM</sequence>
<feature type="transmembrane region" description="Helical" evidence="7">
    <location>
        <begin position="370"/>
        <end position="390"/>
    </location>
</feature>
<dbReference type="GO" id="GO:0016020">
    <property type="term" value="C:membrane"/>
    <property type="evidence" value="ECO:0007669"/>
    <property type="project" value="UniProtKB-SubCell"/>
</dbReference>
<name>A0A9Q0M1V1_BLOTA</name>
<dbReference type="OMA" id="CYRTISS"/>
<dbReference type="EMBL" id="JAPWDV010000004">
    <property type="protein sequence ID" value="KAJ6215867.1"/>
    <property type="molecule type" value="Genomic_DNA"/>
</dbReference>
<feature type="transmembrane region" description="Helical" evidence="7">
    <location>
        <begin position="233"/>
        <end position="253"/>
    </location>
</feature>
<comment type="caution">
    <text evidence="9">The sequence shown here is derived from an EMBL/GenBank/DDBJ whole genome shotgun (WGS) entry which is preliminary data.</text>
</comment>
<evidence type="ECO:0000256" key="2">
    <source>
        <dbReference type="ARBA" id="ARBA00022692"/>
    </source>
</evidence>
<feature type="transmembrane region" description="Helical" evidence="7">
    <location>
        <begin position="435"/>
        <end position="458"/>
    </location>
</feature>
<feature type="transmembrane region" description="Helical" evidence="7">
    <location>
        <begin position="175"/>
        <end position="192"/>
    </location>
</feature>
<dbReference type="GO" id="GO:0055085">
    <property type="term" value="P:transmembrane transport"/>
    <property type="evidence" value="ECO:0007669"/>
    <property type="project" value="InterPro"/>
</dbReference>
<organism evidence="9 10">
    <name type="scientific">Blomia tropicalis</name>
    <name type="common">Mite</name>
    <dbReference type="NCBI Taxonomy" id="40697"/>
    <lineage>
        <taxon>Eukaryota</taxon>
        <taxon>Metazoa</taxon>
        <taxon>Ecdysozoa</taxon>
        <taxon>Arthropoda</taxon>
        <taxon>Chelicerata</taxon>
        <taxon>Arachnida</taxon>
        <taxon>Acari</taxon>
        <taxon>Acariformes</taxon>
        <taxon>Sarcoptiformes</taxon>
        <taxon>Astigmata</taxon>
        <taxon>Glycyphagoidea</taxon>
        <taxon>Echimyopodidae</taxon>
        <taxon>Blomia</taxon>
    </lineage>
</organism>
<keyword evidence="2 7" id="KW-0812">Transmembrane</keyword>
<feature type="transmembrane region" description="Helical" evidence="7">
    <location>
        <begin position="284"/>
        <end position="304"/>
    </location>
</feature>
<keyword evidence="3 7" id="KW-1133">Transmembrane helix</keyword>